<dbReference type="Proteomes" id="UP001431192">
    <property type="component" value="Unassembled WGS sequence"/>
</dbReference>
<evidence type="ECO:0000313" key="2">
    <source>
        <dbReference type="Proteomes" id="UP001431192"/>
    </source>
</evidence>
<gene>
    <name evidence="1" type="ORF">N4T56_12845</name>
</gene>
<dbReference type="EMBL" id="JAODOQ010000001">
    <property type="protein sequence ID" value="MCT8987196.1"/>
    <property type="molecule type" value="Genomic_DNA"/>
</dbReference>
<name>A0ABT2P3H1_9GAMM</name>
<evidence type="ECO:0000313" key="1">
    <source>
        <dbReference type="EMBL" id="MCT8987196.1"/>
    </source>
</evidence>
<proteinExistence type="predicted"/>
<protein>
    <submittedName>
        <fullName evidence="1">Uncharacterized protein</fullName>
    </submittedName>
</protein>
<keyword evidence="2" id="KW-1185">Reference proteome</keyword>
<dbReference type="RefSeq" id="WP_261733512.1">
    <property type="nucleotide sequence ID" value="NZ_JAODOQ010000001.1"/>
</dbReference>
<sequence length="66" mass="7024">MTFSVNVMSVDQQAALTEQLTVDLKQQLAKPMRLALLLAAPALSNNNTLSIKHLALASGATRDAFA</sequence>
<organism evidence="1 2">
    <name type="scientific">Shewanella phaeophyticola</name>
    <dbReference type="NCBI Taxonomy" id="2978345"/>
    <lineage>
        <taxon>Bacteria</taxon>
        <taxon>Pseudomonadati</taxon>
        <taxon>Pseudomonadota</taxon>
        <taxon>Gammaproteobacteria</taxon>
        <taxon>Alteromonadales</taxon>
        <taxon>Shewanellaceae</taxon>
        <taxon>Shewanella</taxon>
    </lineage>
</organism>
<comment type="caution">
    <text evidence="1">The sequence shown here is derived from an EMBL/GenBank/DDBJ whole genome shotgun (WGS) entry which is preliminary data.</text>
</comment>
<accession>A0ABT2P3H1</accession>
<reference evidence="1" key="1">
    <citation type="submission" date="2022-09" db="EMBL/GenBank/DDBJ databases">
        <title>Shewanella sp. KJ10-1 sp.nov, isolated from marine algae.</title>
        <authorList>
            <person name="Butt M."/>
            <person name="Lee J.K."/>
            <person name="Kim J.M."/>
            <person name="Choi D.G."/>
        </authorList>
    </citation>
    <scope>NUCLEOTIDE SEQUENCE</scope>
    <source>
        <strain evidence="1">KJ10-1</strain>
    </source>
</reference>